<dbReference type="EMBL" id="JARNBH010000046">
    <property type="protein sequence ID" value="MEC0276985.1"/>
    <property type="molecule type" value="Genomic_DNA"/>
</dbReference>
<proteinExistence type="predicted"/>
<accession>A0AAW9NPN7</accession>
<organism evidence="1 2">
    <name type="scientific">Peribacillus castrilensis</name>
    <dbReference type="NCBI Taxonomy" id="2897690"/>
    <lineage>
        <taxon>Bacteria</taxon>
        <taxon>Bacillati</taxon>
        <taxon>Bacillota</taxon>
        <taxon>Bacilli</taxon>
        <taxon>Bacillales</taxon>
        <taxon>Bacillaceae</taxon>
        <taxon>Peribacillus</taxon>
    </lineage>
</organism>
<gene>
    <name evidence="1" type="ORF">P4706_28755</name>
</gene>
<dbReference type="RefSeq" id="WP_367408501.1">
    <property type="nucleotide sequence ID" value="NZ_JARNBH010000046.1"/>
</dbReference>
<reference evidence="1 2" key="1">
    <citation type="submission" date="2023-03" db="EMBL/GenBank/DDBJ databases">
        <title>Bacillus Genome Sequencing.</title>
        <authorList>
            <person name="Dunlap C."/>
        </authorList>
    </citation>
    <scope>NUCLEOTIDE SEQUENCE [LARGE SCALE GENOMIC DNA]</scope>
    <source>
        <strain evidence="1 2">B-41290</strain>
    </source>
</reference>
<sequence length="46" mass="5351">MPNKQQKFQQISTFGVRFLSEYWTGKMKKLSGCGSGQLFHFFLFDG</sequence>
<protein>
    <submittedName>
        <fullName evidence="1">Uncharacterized protein</fullName>
    </submittedName>
</protein>
<evidence type="ECO:0000313" key="2">
    <source>
        <dbReference type="Proteomes" id="UP001307168"/>
    </source>
</evidence>
<dbReference type="AlphaFoldDB" id="A0AAW9NPN7"/>
<name>A0AAW9NPN7_9BACI</name>
<comment type="caution">
    <text evidence="1">The sequence shown here is derived from an EMBL/GenBank/DDBJ whole genome shotgun (WGS) entry which is preliminary data.</text>
</comment>
<keyword evidence="2" id="KW-1185">Reference proteome</keyword>
<evidence type="ECO:0000313" key="1">
    <source>
        <dbReference type="EMBL" id="MEC0276985.1"/>
    </source>
</evidence>
<dbReference type="Proteomes" id="UP001307168">
    <property type="component" value="Unassembled WGS sequence"/>
</dbReference>